<dbReference type="Proteomes" id="UP000823891">
    <property type="component" value="Unassembled WGS sequence"/>
</dbReference>
<evidence type="ECO:0000313" key="2">
    <source>
        <dbReference type="EMBL" id="HJC23188.1"/>
    </source>
</evidence>
<dbReference type="EMBL" id="DWWS01000021">
    <property type="protein sequence ID" value="HJC23188.1"/>
    <property type="molecule type" value="Genomic_DNA"/>
</dbReference>
<feature type="chain" id="PRO_5039653075" description="DUF4292 domain-containing protein" evidence="1">
    <location>
        <begin position="21"/>
        <end position="264"/>
    </location>
</feature>
<proteinExistence type="predicted"/>
<gene>
    <name evidence="2" type="ORF">H9761_05725</name>
</gene>
<reference evidence="2" key="1">
    <citation type="journal article" date="2021" name="PeerJ">
        <title>Extensive microbial diversity within the chicken gut microbiome revealed by metagenomics and culture.</title>
        <authorList>
            <person name="Gilroy R."/>
            <person name="Ravi A."/>
            <person name="Getino M."/>
            <person name="Pursley I."/>
            <person name="Horton D.L."/>
            <person name="Alikhan N.F."/>
            <person name="Baker D."/>
            <person name="Gharbi K."/>
            <person name="Hall N."/>
            <person name="Watson M."/>
            <person name="Adriaenssens E.M."/>
            <person name="Foster-Nyarko E."/>
            <person name="Jarju S."/>
            <person name="Secka A."/>
            <person name="Antonio M."/>
            <person name="Oren A."/>
            <person name="Chaudhuri R.R."/>
            <person name="La Ragione R."/>
            <person name="Hildebrand F."/>
            <person name="Pallen M.J."/>
        </authorList>
    </citation>
    <scope>NUCLEOTIDE SEQUENCE</scope>
    <source>
        <strain evidence="2">USAMLcec2-132</strain>
    </source>
</reference>
<keyword evidence="1" id="KW-0732">Signal</keyword>
<evidence type="ECO:0000256" key="1">
    <source>
        <dbReference type="SAM" id="SignalP"/>
    </source>
</evidence>
<accession>A0A9D2SP95</accession>
<comment type="caution">
    <text evidence="2">The sequence shown here is derived from an EMBL/GenBank/DDBJ whole genome shotgun (WGS) entry which is preliminary data.</text>
</comment>
<evidence type="ECO:0008006" key="4">
    <source>
        <dbReference type="Google" id="ProtNLM"/>
    </source>
</evidence>
<protein>
    <recommendedName>
        <fullName evidence="4">DUF4292 domain-containing protein</fullName>
    </recommendedName>
</protein>
<sequence>MKKIAALFFIYIIFLQISCAASSTKFMSIPDKQKNAENIFNEKVIQKTSSIHEKISQNEETSLGTVILSDPNLNLQLCSSQITDLMYNNLFIQYRGQILPISGSTLNNTMFNASLWPFDNNKKVAITLISGEGSGVLLMDLHIIDLLSMTELLYESPLSYLDSHLDSEMNDGIVSLTLPNQLFSFDIRGIDSDNLYEKATYGGIIKYYVKDDTIFADIHIQISPTTNLGYVTLKYKFQENKYTITQMDFFLYEDNQIPCQISQK</sequence>
<reference evidence="2" key="2">
    <citation type="submission" date="2021-04" db="EMBL/GenBank/DDBJ databases">
        <authorList>
            <person name="Gilroy R."/>
        </authorList>
    </citation>
    <scope>NUCLEOTIDE SEQUENCE</scope>
    <source>
        <strain evidence="2">USAMLcec2-132</strain>
    </source>
</reference>
<organism evidence="2 3">
    <name type="scientific">Candidatus Eisenbergiella merdavium</name>
    <dbReference type="NCBI Taxonomy" id="2838551"/>
    <lineage>
        <taxon>Bacteria</taxon>
        <taxon>Bacillati</taxon>
        <taxon>Bacillota</taxon>
        <taxon>Clostridia</taxon>
        <taxon>Lachnospirales</taxon>
        <taxon>Lachnospiraceae</taxon>
        <taxon>Eisenbergiella</taxon>
    </lineage>
</organism>
<name>A0A9D2SP95_9FIRM</name>
<feature type="signal peptide" evidence="1">
    <location>
        <begin position="1"/>
        <end position="20"/>
    </location>
</feature>
<evidence type="ECO:0000313" key="3">
    <source>
        <dbReference type="Proteomes" id="UP000823891"/>
    </source>
</evidence>
<dbReference type="AlphaFoldDB" id="A0A9D2SP95"/>